<dbReference type="AlphaFoldDB" id="A0A2S7K7A0"/>
<comment type="caution">
    <text evidence="2">The sequence shown here is derived from an EMBL/GenBank/DDBJ whole genome shotgun (WGS) entry which is preliminary data.</text>
</comment>
<feature type="transmembrane region" description="Helical" evidence="1">
    <location>
        <begin position="184"/>
        <end position="207"/>
    </location>
</feature>
<feature type="transmembrane region" description="Helical" evidence="1">
    <location>
        <begin position="78"/>
        <end position="98"/>
    </location>
</feature>
<keyword evidence="1" id="KW-1133">Transmembrane helix</keyword>
<dbReference type="RefSeq" id="WP_104829639.1">
    <property type="nucleotide sequence ID" value="NZ_PJCH01000005.1"/>
</dbReference>
<dbReference type="Proteomes" id="UP000239504">
    <property type="component" value="Unassembled WGS sequence"/>
</dbReference>
<evidence type="ECO:0000313" key="3">
    <source>
        <dbReference type="Proteomes" id="UP000239504"/>
    </source>
</evidence>
<keyword evidence="1" id="KW-0812">Transmembrane</keyword>
<organism evidence="2 3">
    <name type="scientific">Hyphococcus luteus</name>
    <dbReference type="NCBI Taxonomy" id="2058213"/>
    <lineage>
        <taxon>Bacteria</taxon>
        <taxon>Pseudomonadati</taxon>
        <taxon>Pseudomonadota</taxon>
        <taxon>Alphaproteobacteria</taxon>
        <taxon>Parvularculales</taxon>
        <taxon>Parvularculaceae</taxon>
        <taxon>Hyphococcus</taxon>
    </lineage>
</organism>
<feature type="transmembrane region" description="Helical" evidence="1">
    <location>
        <begin position="104"/>
        <end position="124"/>
    </location>
</feature>
<sequence length="241" mass="27138">MWGHSYRKERLRKIDALIEAGKVAPIVTIPLNRGDQDKSIPDPSLLLQTDRDTSVKLSLIAEYETLYRHYDVRANNTITVLVAIAPVLLNAPLFLAFASSTKGLIVTLGGICIALLSLFSFLTLRMLRLRMKTMSVRSRLIQDELYSDEQIDLPAIRKAATEQAKQDIREFRGFFNPHSNRSAIWAWIAAILFAYSTLYIFGGILIINNPSFLEKNQINVVIDSLPNGTEQPASENYGQQQ</sequence>
<evidence type="ECO:0000313" key="2">
    <source>
        <dbReference type="EMBL" id="PQA88395.1"/>
    </source>
</evidence>
<proteinExistence type="predicted"/>
<dbReference type="EMBL" id="PJCH01000005">
    <property type="protein sequence ID" value="PQA88395.1"/>
    <property type="molecule type" value="Genomic_DNA"/>
</dbReference>
<accession>A0A2S7K7A0</accession>
<evidence type="ECO:0000256" key="1">
    <source>
        <dbReference type="SAM" id="Phobius"/>
    </source>
</evidence>
<gene>
    <name evidence="2" type="ORF">CW354_08855</name>
</gene>
<reference evidence="2 3" key="1">
    <citation type="submission" date="2017-12" db="EMBL/GenBank/DDBJ databases">
        <authorList>
            <person name="Hurst M.R.H."/>
        </authorList>
    </citation>
    <scope>NUCLEOTIDE SEQUENCE [LARGE SCALE GENOMIC DNA]</scope>
    <source>
        <strain evidence="2 3">SY-3-19</strain>
    </source>
</reference>
<protein>
    <submittedName>
        <fullName evidence="2">Uncharacterized protein</fullName>
    </submittedName>
</protein>
<keyword evidence="3" id="KW-1185">Reference proteome</keyword>
<keyword evidence="1" id="KW-0472">Membrane</keyword>
<name>A0A2S7K7A0_9PROT</name>